<dbReference type="InterPro" id="IPR011646">
    <property type="entry name" value="KAP_P-loop"/>
</dbReference>
<feature type="domain" description="KAP NTPase" evidence="1">
    <location>
        <begin position="3"/>
        <end position="70"/>
    </location>
</feature>
<organism evidence="2 3">
    <name type="scientific">Campylobacter novaezeelandiae</name>
    <dbReference type="NCBI Taxonomy" id="2267891"/>
    <lineage>
        <taxon>Bacteria</taxon>
        <taxon>Pseudomonadati</taxon>
        <taxon>Campylobacterota</taxon>
        <taxon>Epsilonproteobacteria</taxon>
        <taxon>Campylobacterales</taxon>
        <taxon>Campylobacteraceae</taxon>
        <taxon>Campylobacter</taxon>
    </lineage>
</organism>
<gene>
    <name evidence="2" type="ORF">DU473_04375</name>
</gene>
<sequence length="115" mass="13409">MNEIDNIANFLNNKFKKCLAINGPWGVGKTYLWKQVENKLSKINKNRKIVYIDLFGKKSYKQILEEIVFKVHMGYNKIVNVASQVITKTAKFKSARVISINPDTIFSFLKKELFY</sequence>
<dbReference type="RefSeq" id="WP_131162846.1">
    <property type="nucleotide sequence ID" value="NZ_QPGQ01000001.1"/>
</dbReference>
<reference evidence="2 3" key="1">
    <citation type="submission" date="2018-07" db="EMBL/GenBank/DDBJ databases">
        <title>Campylobacter zealandensis sp. nov., isolated from birds and water in New Zealand.</title>
        <authorList>
            <person name="Wilkinson D.A."/>
            <person name="Biggs P.J."/>
            <person name="French N.P."/>
            <person name="Midwinter A.C."/>
        </authorList>
    </citation>
    <scope>NUCLEOTIDE SEQUENCE [LARGE SCALE GENOMIC DNA]</scope>
    <source>
        <strain evidence="2 3">B423b</strain>
    </source>
</reference>
<comment type="caution">
    <text evidence="2">The sequence shown here is derived from an EMBL/GenBank/DDBJ whole genome shotgun (WGS) entry which is preliminary data.</text>
</comment>
<proteinExistence type="predicted"/>
<dbReference type="EMBL" id="QPGR01000007">
    <property type="protein sequence ID" value="TBR81048.1"/>
    <property type="molecule type" value="Genomic_DNA"/>
</dbReference>
<evidence type="ECO:0000313" key="3">
    <source>
        <dbReference type="Proteomes" id="UP000292583"/>
    </source>
</evidence>
<dbReference type="InterPro" id="IPR027417">
    <property type="entry name" value="P-loop_NTPase"/>
</dbReference>
<evidence type="ECO:0000313" key="2">
    <source>
        <dbReference type="EMBL" id="TBR81048.1"/>
    </source>
</evidence>
<dbReference type="Pfam" id="PF07693">
    <property type="entry name" value="KAP_NTPase"/>
    <property type="match status" value="1"/>
</dbReference>
<name>A0A4Q9JVY6_9BACT</name>
<accession>A0A4Q9JVY6</accession>
<dbReference type="Gene3D" id="3.40.50.300">
    <property type="entry name" value="P-loop containing nucleotide triphosphate hydrolases"/>
    <property type="match status" value="1"/>
</dbReference>
<dbReference type="SUPFAM" id="SSF52540">
    <property type="entry name" value="P-loop containing nucleoside triphosphate hydrolases"/>
    <property type="match status" value="1"/>
</dbReference>
<keyword evidence="3" id="KW-1185">Reference proteome</keyword>
<dbReference type="Proteomes" id="UP000292583">
    <property type="component" value="Unassembled WGS sequence"/>
</dbReference>
<protein>
    <recommendedName>
        <fullName evidence="1">KAP NTPase domain-containing protein</fullName>
    </recommendedName>
</protein>
<evidence type="ECO:0000259" key="1">
    <source>
        <dbReference type="Pfam" id="PF07693"/>
    </source>
</evidence>
<dbReference type="AlphaFoldDB" id="A0A4Q9JVY6"/>
<dbReference type="OrthoDB" id="88903at2"/>